<evidence type="ECO:0000256" key="1">
    <source>
        <dbReference type="SAM" id="Phobius"/>
    </source>
</evidence>
<feature type="transmembrane region" description="Helical" evidence="1">
    <location>
        <begin position="327"/>
        <end position="357"/>
    </location>
</feature>
<gene>
    <name evidence="2" type="primary">AMT1-1</name>
    <name evidence="2" type="ORF">SPIL2461_LOCUS18221</name>
</gene>
<feature type="transmembrane region" description="Helical" evidence="1">
    <location>
        <begin position="193"/>
        <end position="215"/>
    </location>
</feature>
<sequence length="365" mass="38408">MVAVREVARLLGLVGDVANLLSILPLLSEAKFGHLIPARDAAEKPKNAEERPRAAPPIWAMCLLLVAELCCGAAFLNPSDKQARRAIGEVVRAQRSAGHGLEETVNGVIKLLDSKDVHELAKLLASVGGLSGILCISALSGDSSGVGFGIRAAMAPLRALLSAVHFWGLLAVTALLVLGNLTLLKTLVQKPAVFAALGNFGTLARCVGCAGAAGLESGPISSWAMLSAAACVARISRIIVHEQLTPSVWLASWWSKSRVSVEPVVLTTLGLDAWCLAVLLLIVLRRPRKLVLLAAFAYPCIALARGAPNSQPFEIYVSPALVHSPTVMAVTSALLIFMGGFPTMLSSILLVQVLYFVHGLDTAKL</sequence>
<keyword evidence="1" id="KW-1133">Transmembrane helix</keyword>
<keyword evidence="1" id="KW-0472">Membrane</keyword>
<evidence type="ECO:0000313" key="2">
    <source>
        <dbReference type="EMBL" id="CAE7665917.1"/>
    </source>
</evidence>
<dbReference type="EMBL" id="CAJNIZ010043676">
    <property type="protein sequence ID" value="CAE7665917.1"/>
    <property type="molecule type" value="Genomic_DNA"/>
</dbReference>
<evidence type="ECO:0000313" key="3">
    <source>
        <dbReference type="Proteomes" id="UP000649617"/>
    </source>
</evidence>
<dbReference type="Proteomes" id="UP000649617">
    <property type="component" value="Unassembled WGS sequence"/>
</dbReference>
<reference evidence="2" key="1">
    <citation type="submission" date="2021-02" db="EMBL/GenBank/DDBJ databases">
        <authorList>
            <person name="Dougan E. K."/>
            <person name="Rhodes N."/>
            <person name="Thang M."/>
            <person name="Chan C."/>
        </authorList>
    </citation>
    <scope>NUCLEOTIDE SEQUENCE</scope>
</reference>
<dbReference type="OrthoDB" id="534912at2759"/>
<feature type="transmembrane region" description="Helical" evidence="1">
    <location>
        <begin position="290"/>
        <end position="307"/>
    </location>
</feature>
<organism evidence="2 3">
    <name type="scientific">Symbiodinium pilosum</name>
    <name type="common">Dinoflagellate</name>
    <dbReference type="NCBI Taxonomy" id="2952"/>
    <lineage>
        <taxon>Eukaryota</taxon>
        <taxon>Sar</taxon>
        <taxon>Alveolata</taxon>
        <taxon>Dinophyceae</taxon>
        <taxon>Suessiales</taxon>
        <taxon>Symbiodiniaceae</taxon>
        <taxon>Symbiodinium</taxon>
    </lineage>
</organism>
<accession>A0A812WCJ4</accession>
<feature type="transmembrane region" description="Helical" evidence="1">
    <location>
        <begin position="159"/>
        <end position="181"/>
    </location>
</feature>
<feature type="transmembrane region" description="Helical" evidence="1">
    <location>
        <begin position="264"/>
        <end position="283"/>
    </location>
</feature>
<feature type="transmembrane region" description="Helical" evidence="1">
    <location>
        <begin position="120"/>
        <end position="139"/>
    </location>
</feature>
<comment type="caution">
    <text evidence="2">The sequence shown here is derived from an EMBL/GenBank/DDBJ whole genome shotgun (WGS) entry which is preliminary data.</text>
</comment>
<protein>
    <submittedName>
        <fullName evidence="2">AMT1-1 protein</fullName>
    </submittedName>
</protein>
<feature type="transmembrane region" description="Helical" evidence="1">
    <location>
        <begin position="7"/>
        <end position="27"/>
    </location>
</feature>
<proteinExistence type="predicted"/>
<feature type="transmembrane region" description="Helical" evidence="1">
    <location>
        <begin position="58"/>
        <end position="76"/>
    </location>
</feature>
<dbReference type="AlphaFoldDB" id="A0A812WCJ4"/>
<keyword evidence="1" id="KW-0812">Transmembrane</keyword>
<name>A0A812WCJ4_SYMPI</name>
<keyword evidence="3" id="KW-1185">Reference proteome</keyword>